<proteinExistence type="predicted"/>
<organism evidence="1">
    <name type="scientific">marine sediment metagenome</name>
    <dbReference type="NCBI Taxonomy" id="412755"/>
    <lineage>
        <taxon>unclassified sequences</taxon>
        <taxon>metagenomes</taxon>
        <taxon>ecological metagenomes</taxon>
    </lineage>
</organism>
<dbReference type="EMBL" id="BARW01043324">
    <property type="protein sequence ID" value="GAJ19212.1"/>
    <property type="molecule type" value="Genomic_DNA"/>
</dbReference>
<feature type="non-terminal residue" evidence="1">
    <location>
        <position position="1"/>
    </location>
</feature>
<accession>X1VJS6</accession>
<protein>
    <submittedName>
        <fullName evidence="1">Uncharacterized protein</fullName>
    </submittedName>
</protein>
<comment type="caution">
    <text evidence="1">The sequence shown here is derived from an EMBL/GenBank/DDBJ whole genome shotgun (WGS) entry which is preliminary data.</text>
</comment>
<dbReference type="AlphaFoldDB" id="X1VJS6"/>
<sequence>ALTTETCPDSIGTGVIIEKKIATRTVNATFILTGML</sequence>
<reference evidence="1" key="1">
    <citation type="journal article" date="2014" name="Front. Microbiol.">
        <title>High frequency of phylogenetically diverse reductive dehalogenase-homologous genes in deep subseafloor sedimentary metagenomes.</title>
        <authorList>
            <person name="Kawai M."/>
            <person name="Futagami T."/>
            <person name="Toyoda A."/>
            <person name="Takaki Y."/>
            <person name="Nishi S."/>
            <person name="Hori S."/>
            <person name="Arai W."/>
            <person name="Tsubouchi T."/>
            <person name="Morono Y."/>
            <person name="Uchiyama I."/>
            <person name="Ito T."/>
            <person name="Fujiyama A."/>
            <person name="Inagaki F."/>
            <person name="Takami H."/>
        </authorList>
    </citation>
    <scope>NUCLEOTIDE SEQUENCE</scope>
    <source>
        <strain evidence="1">Expedition CK06-06</strain>
    </source>
</reference>
<gene>
    <name evidence="1" type="ORF">S12H4_63544</name>
</gene>
<evidence type="ECO:0000313" key="1">
    <source>
        <dbReference type="EMBL" id="GAJ19212.1"/>
    </source>
</evidence>
<name>X1VJS6_9ZZZZ</name>
<feature type="non-terminal residue" evidence="1">
    <location>
        <position position="36"/>
    </location>
</feature>